<dbReference type="Proteomes" id="UP001601197">
    <property type="component" value="Unassembled WGS sequence"/>
</dbReference>
<feature type="region of interest" description="Disordered" evidence="7">
    <location>
        <begin position="110"/>
        <end position="129"/>
    </location>
</feature>
<comment type="caution">
    <text evidence="8">The sequence shown here is derived from an EMBL/GenBank/DDBJ whole genome shotgun (WGS) entry which is preliminary data.</text>
</comment>
<dbReference type="InterPro" id="IPR001207">
    <property type="entry name" value="Transposase_mutator"/>
</dbReference>
<evidence type="ECO:0000256" key="7">
    <source>
        <dbReference type="SAM" id="MobiDB-lite"/>
    </source>
</evidence>
<keyword evidence="9" id="KW-1185">Reference proteome</keyword>
<keyword evidence="5 6" id="KW-0233">DNA recombination</keyword>
<name>A0ABW6KQA9_9ACTN</name>
<protein>
    <recommendedName>
        <fullName evidence="6">Mutator family transposase</fullName>
    </recommendedName>
</protein>
<keyword evidence="4 6" id="KW-0238">DNA-binding</keyword>
<dbReference type="RefSeq" id="WP_388344955.1">
    <property type="nucleotide sequence ID" value="NZ_JBIAFJ010000005.1"/>
</dbReference>
<dbReference type="PANTHER" id="PTHR33217:SF8">
    <property type="entry name" value="MUTATOR FAMILY TRANSPOSASE"/>
    <property type="match status" value="1"/>
</dbReference>
<evidence type="ECO:0000256" key="4">
    <source>
        <dbReference type="ARBA" id="ARBA00023125"/>
    </source>
</evidence>
<evidence type="ECO:0000256" key="6">
    <source>
        <dbReference type="RuleBase" id="RU365089"/>
    </source>
</evidence>
<gene>
    <name evidence="8" type="ORF">ACFYNZ_08780</name>
</gene>
<comment type="function">
    <text evidence="1 6">Required for the transposition of the insertion element.</text>
</comment>
<evidence type="ECO:0000256" key="1">
    <source>
        <dbReference type="ARBA" id="ARBA00002190"/>
    </source>
</evidence>
<keyword evidence="6" id="KW-0814">Transposable element</keyword>
<feature type="compositionally biased region" description="Pro residues" evidence="7">
    <location>
        <begin position="1"/>
        <end position="13"/>
    </location>
</feature>
<keyword evidence="3 6" id="KW-0815">Transposition</keyword>
<evidence type="ECO:0000313" key="9">
    <source>
        <dbReference type="Proteomes" id="UP001601197"/>
    </source>
</evidence>
<organism evidence="8 9">
    <name type="scientific">Streptomyces kebangsaanensis</name>
    <dbReference type="NCBI Taxonomy" id="864058"/>
    <lineage>
        <taxon>Bacteria</taxon>
        <taxon>Bacillati</taxon>
        <taxon>Actinomycetota</taxon>
        <taxon>Actinomycetes</taxon>
        <taxon>Kitasatosporales</taxon>
        <taxon>Streptomycetaceae</taxon>
        <taxon>Streptomyces</taxon>
    </lineage>
</organism>
<evidence type="ECO:0000256" key="2">
    <source>
        <dbReference type="ARBA" id="ARBA00010961"/>
    </source>
</evidence>
<reference evidence="8 9" key="1">
    <citation type="submission" date="2024-10" db="EMBL/GenBank/DDBJ databases">
        <title>The Natural Products Discovery Center: Release of the First 8490 Sequenced Strains for Exploring Actinobacteria Biosynthetic Diversity.</title>
        <authorList>
            <person name="Kalkreuter E."/>
            <person name="Kautsar S.A."/>
            <person name="Yang D."/>
            <person name="Bader C.D."/>
            <person name="Teijaro C.N."/>
            <person name="Fluegel L."/>
            <person name="Davis C.M."/>
            <person name="Simpson J.R."/>
            <person name="Lauterbach L."/>
            <person name="Steele A.D."/>
            <person name="Gui C."/>
            <person name="Meng S."/>
            <person name="Li G."/>
            <person name="Viehrig K."/>
            <person name="Ye F."/>
            <person name="Su P."/>
            <person name="Kiefer A.F."/>
            <person name="Nichols A."/>
            <person name="Cepeda A.J."/>
            <person name="Yan W."/>
            <person name="Fan B."/>
            <person name="Jiang Y."/>
            <person name="Adhikari A."/>
            <person name="Zheng C.-J."/>
            <person name="Schuster L."/>
            <person name="Cowan T.M."/>
            <person name="Smanski M.J."/>
            <person name="Chevrette M.G."/>
            <person name="De Carvalho L.P.S."/>
            <person name="Shen B."/>
        </authorList>
    </citation>
    <scope>NUCLEOTIDE SEQUENCE [LARGE SCALE GENOMIC DNA]</scope>
    <source>
        <strain evidence="8 9">NPDC007147</strain>
    </source>
</reference>
<dbReference type="Pfam" id="PF00872">
    <property type="entry name" value="Transposase_mut"/>
    <property type="match status" value="1"/>
</dbReference>
<dbReference type="PANTHER" id="PTHR33217">
    <property type="entry name" value="TRANSPOSASE FOR INSERTION SEQUENCE ELEMENT IS1081"/>
    <property type="match status" value="1"/>
</dbReference>
<proteinExistence type="inferred from homology"/>
<evidence type="ECO:0000256" key="5">
    <source>
        <dbReference type="ARBA" id="ARBA00023172"/>
    </source>
</evidence>
<evidence type="ECO:0000256" key="3">
    <source>
        <dbReference type="ARBA" id="ARBA00022578"/>
    </source>
</evidence>
<feature type="region of interest" description="Disordered" evidence="7">
    <location>
        <begin position="1"/>
        <end position="34"/>
    </location>
</feature>
<sequence length="157" mass="17383">MPTPPATSSPSTPPSTRRARRRLDGSSRTWGKKYPSISSSWERARSEFVPLLGLPDAIRRVVCTTNANESLNARCRRAARACGHFPNETAALDEFDLLFGGRLTAGRVQADRPTEEPLRQPDAPHLIPDGPRTGLFCPGRKVVEFLQALGKYRNRDS</sequence>
<evidence type="ECO:0000313" key="8">
    <source>
        <dbReference type="EMBL" id="MFE9169609.1"/>
    </source>
</evidence>
<comment type="similarity">
    <text evidence="2 6">Belongs to the transposase mutator family.</text>
</comment>
<dbReference type="EMBL" id="JBIAFJ010000005">
    <property type="protein sequence ID" value="MFE9169609.1"/>
    <property type="molecule type" value="Genomic_DNA"/>
</dbReference>
<accession>A0ABW6KQA9</accession>
<feature type="compositionally biased region" description="Basic and acidic residues" evidence="7">
    <location>
        <begin position="110"/>
        <end position="119"/>
    </location>
</feature>